<dbReference type="Proteomes" id="UP000326924">
    <property type="component" value="Unassembled WGS sequence"/>
</dbReference>
<keyword evidence="2" id="KW-1185">Reference proteome</keyword>
<evidence type="ECO:0000313" key="1">
    <source>
        <dbReference type="EMBL" id="KAA8895203.1"/>
    </source>
</evidence>
<dbReference type="OrthoDB" id="5411299at2759"/>
<dbReference type="InParanoid" id="A0A5J5EJ75"/>
<proteinExistence type="predicted"/>
<comment type="caution">
    <text evidence="1">The sequence shown here is derived from an EMBL/GenBank/DDBJ whole genome shotgun (WGS) entry which is preliminary data.</text>
</comment>
<dbReference type="AlphaFoldDB" id="A0A5J5EJ75"/>
<accession>A0A5J5EJ75</accession>
<evidence type="ECO:0000313" key="2">
    <source>
        <dbReference type="Proteomes" id="UP000326924"/>
    </source>
</evidence>
<name>A0A5J5EJ75_9PEZI</name>
<organism evidence="1 2">
    <name type="scientific">Sphaerosporella brunnea</name>
    <dbReference type="NCBI Taxonomy" id="1250544"/>
    <lineage>
        <taxon>Eukaryota</taxon>
        <taxon>Fungi</taxon>
        <taxon>Dikarya</taxon>
        <taxon>Ascomycota</taxon>
        <taxon>Pezizomycotina</taxon>
        <taxon>Pezizomycetes</taxon>
        <taxon>Pezizales</taxon>
        <taxon>Pyronemataceae</taxon>
        <taxon>Sphaerosporella</taxon>
    </lineage>
</organism>
<reference evidence="1 2" key="1">
    <citation type="submission" date="2019-09" db="EMBL/GenBank/DDBJ databases">
        <title>Draft genome of the ectomycorrhizal ascomycete Sphaerosporella brunnea.</title>
        <authorList>
            <consortium name="DOE Joint Genome Institute"/>
            <person name="Benucci G.M."/>
            <person name="Marozzi G."/>
            <person name="Antonielli L."/>
            <person name="Sanchez S."/>
            <person name="Marco P."/>
            <person name="Wang X."/>
            <person name="Falini L.B."/>
            <person name="Barry K."/>
            <person name="Haridas S."/>
            <person name="Lipzen A."/>
            <person name="Labutti K."/>
            <person name="Grigoriev I.V."/>
            <person name="Murat C."/>
            <person name="Martin F."/>
            <person name="Albertini E."/>
            <person name="Donnini D."/>
            <person name="Bonito G."/>
        </authorList>
    </citation>
    <scope>NUCLEOTIDE SEQUENCE [LARGE SCALE GENOMIC DNA]</scope>
    <source>
        <strain evidence="1 2">Sb_GMNB300</strain>
    </source>
</reference>
<protein>
    <submittedName>
        <fullName evidence="1">Uncharacterized protein</fullName>
    </submittedName>
</protein>
<gene>
    <name evidence="1" type="ORF">FN846DRAFT_894381</name>
</gene>
<sequence length="225" mass="25870">METKSSTSASGWHRSARETERLIQQVIAERFGGDASLSYDGEKFLDPESAFQRLTQYAFAQGFAVVEIRRSEKEQRRTDACVHHGKPKNEHKLAGEPVRKDVFEKLNGVDDEGTRLRQRQGMSRQHECTFAVTVNRLKHRSGPLKGEHEAMWTFHQRKLNHCNHQPESNPFLYRENSAFHPGNALALEQATRHRAAKTPYRNHRRQAPPEGSAINKIGILQPWIR</sequence>
<dbReference type="EMBL" id="VXIS01000282">
    <property type="protein sequence ID" value="KAA8895203.1"/>
    <property type="molecule type" value="Genomic_DNA"/>
</dbReference>